<keyword evidence="3" id="KW-1185">Reference proteome</keyword>
<gene>
    <name evidence="2" type="ORF">E0Y62_07185</name>
</gene>
<evidence type="ECO:0000259" key="1">
    <source>
        <dbReference type="Pfam" id="PF13556"/>
    </source>
</evidence>
<dbReference type="SUPFAM" id="SSF46689">
    <property type="entry name" value="Homeodomain-like"/>
    <property type="match status" value="1"/>
</dbReference>
<sequence>MLEKLKRYFQTAYTEPFNQDDKNSYWFQTDDGHTFGIRKTELTEDELNLLNHLFTSIDFYSDRKYTSRLKQEWHEFLYEHSNVLPVSSVGETVRLFYFYLKTPLEDPNSFEEAIIGGFGQPILFWQSRTHGVIIDQQPQGAFTKKECNELIDTLTSDFFVEIHGYIGQLHKFDLTLKEKVSYEGQCIEIMHQGVHQEKVITFYEGFPLLLIESPSLANPCILSDYLLESVQEQEMLHTLQVFFRNNLNASLTAKKLYIHRNSLQYRLDKFIEKTGIDIRTFSNAAFVMLAILLIKKKNSLIVHGA</sequence>
<protein>
    <recommendedName>
        <fullName evidence="1">PucR C-terminal helix-turn-helix domain-containing protein</fullName>
    </recommendedName>
</protein>
<dbReference type="PANTHER" id="PTHR33744:SF15">
    <property type="entry name" value="CARBOHYDRATE DIACID REGULATOR"/>
    <property type="match status" value="1"/>
</dbReference>
<reference evidence="2 3" key="1">
    <citation type="submission" date="2019-03" db="EMBL/GenBank/DDBJ databases">
        <authorList>
            <person name="Jensen L."/>
            <person name="Storgaard J."/>
            <person name="Sulaj E."/>
            <person name="Schramm A."/>
            <person name="Marshall I.P.G."/>
        </authorList>
    </citation>
    <scope>NUCLEOTIDE SEQUENCE [LARGE SCALE GENOMIC DNA]</scope>
    <source>
        <strain evidence="2 3">2017H2G3</strain>
    </source>
</reference>
<dbReference type="PANTHER" id="PTHR33744">
    <property type="entry name" value="CARBOHYDRATE DIACID REGULATOR"/>
    <property type="match status" value="1"/>
</dbReference>
<dbReference type="InterPro" id="IPR051448">
    <property type="entry name" value="CdaR-like_regulators"/>
</dbReference>
<dbReference type="OrthoDB" id="9792148at2"/>
<proteinExistence type="predicted"/>
<name>A0A4R1B1C4_9BACI</name>
<dbReference type="STRING" id="1742358.GCA_001439605_00459"/>
<dbReference type="Gene3D" id="1.10.10.2840">
    <property type="entry name" value="PucR C-terminal helix-turn-helix domain"/>
    <property type="match status" value="1"/>
</dbReference>
<evidence type="ECO:0000313" key="3">
    <source>
        <dbReference type="Proteomes" id="UP000293846"/>
    </source>
</evidence>
<dbReference type="AlphaFoldDB" id="A0A4R1B1C4"/>
<comment type="caution">
    <text evidence="2">The sequence shown here is derived from an EMBL/GenBank/DDBJ whole genome shotgun (WGS) entry which is preliminary data.</text>
</comment>
<dbReference type="RefSeq" id="WP_131236486.1">
    <property type="nucleotide sequence ID" value="NZ_SJTH01000006.1"/>
</dbReference>
<dbReference type="InterPro" id="IPR042070">
    <property type="entry name" value="PucR_C-HTH_sf"/>
</dbReference>
<dbReference type="EMBL" id="SJTH01000006">
    <property type="protein sequence ID" value="TCJ04995.1"/>
    <property type="molecule type" value="Genomic_DNA"/>
</dbReference>
<accession>A0A4R1B1C4</accession>
<dbReference type="Proteomes" id="UP000293846">
    <property type="component" value="Unassembled WGS sequence"/>
</dbReference>
<dbReference type="InterPro" id="IPR025736">
    <property type="entry name" value="PucR_C-HTH_dom"/>
</dbReference>
<evidence type="ECO:0000313" key="2">
    <source>
        <dbReference type="EMBL" id="TCJ04995.1"/>
    </source>
</evidence>
<feature type="domain" description="PucR C-terminal helix-turn-helix" evidence="1">
    <location>
        <begin position="236"/>
        <end position="292"/>
    </location>
</feature>
<dbReference type="InterPro" id="IPR009057">
    <property type="entry name" value="Homeodomain-like_sf"/>
</dbReference>
<organism evidence="2 3">
    <name type="scientific">Cytobacillus praedii</name>
    <dbReference type="NCBI Taxonomy" id="1742358"/>
    <lineage>
        <taxon>Bacteria</taxon>
        <taxon>Bacillati</taxon>
        <taxon>Bacillota</taxon>
        <taxon>Bacilli</taxon>
        <taxon>Bacillales</taxon>
        <taxon>Bacillaceae</taxon>
        <taxon>Cytobacillus</taxon>
    </lineage>
</organism>
<dbReference type="Pfam" id="PF13556">
    <property type="entry name" value="HTH_30"/>
    <property type="match status" value="1"/>
</dbReference>